<dbReference type="Pfam" id="PF04932">
    <property type="entry name" value="Wzy_C"/>
    <property type="match status" value="1"/>
</dbReference>
<feature type="transmembrane region" description="Helical" evidence="5">
    <location>
        <begin position="186"/>
        <end position="203"/>
    </location>
</feature>
<dbReference type="OrthoDB" id="747420at2"/>
<feature type="transmembrane region" description="Helical" evidence="5">
    <location>
        <begin position="389"/>
        <end position="406"/>
    </location>
</feature>
<name>A0A2N3U7L6_9BACT</name>
<feature type="transmembrane region" description="Helical" evidence="5">
    <location>
        <begin position="80"/>
        <end position="100"/>
    </location>
</feature>
<proteinExistence type="predicted"/>
<keyword evidence="8" id="KW-1185">Reference proteome</keyword>
<keyword evidence="4 5" id="KW-0472">Membrane</keyword>
<feature type="transmembrane region" description="Helical" evidence="5">
    <location>
        <begin position="363"/>
        <end position="383"/>
    </location>
</feature>
<keyword evidence="7" id="KW-0436">Ligase</keyword>
<dbReference type="AlphaFoldDB" id="A0A2N3U7L6"/>
<dbReference type="GO" id="GO:0016874">
    <property type="term" value="F:ligase activity"/>
    <property type="evidence" value="ECO:0007669"/>
    <property type="project" value="UniProtKB-KW"/>
</dbReference>
<gene>
    <name evidence="7" type="ORF">BD749_3621</name>
</gene>
<dbReference type="PANTHER" id="PTHR37422:SF13">
    <property type="entry name" value="LIPOPOLYSACCHARIDE BIOSYNTHESIS PROTEIN PA4999-RELATED"/>
    <property type="match status" value="1"/>
</dbReference>
<feature type="transmembrane region" description="Helical" evidence="5">
    <location>
        <begin position="112"/>
        <end position="133"/>
    </location>
</feature>
<evidence type="ECO:0000259" key="6">
    <source>
        <dbReference type="Pfam" id="PF04932"/>
    </source>
</evidence>
<evidence type="ECO:0000313" key="7">
    <source>
        <dbReference type="EMBL" id="PKV62736.1"/>
    </source>
</evidence>
<sequence>MLQNLKANAYYYTLLLLSFSLPFPILITNILIILLTLIWIIRSNFVVKISLLKEHKISILFFSLFFVSCIGLLYSDNLAWGLFKIEKILTLFLFPLIILSSPRLSEKQFGNVLKAFVAGVLLAAVIGIGNALYKRFILKNLSEFELNNFYIEIPHLFMSHVYFGLYMVLAIYMLIFLFLKQKEKSRFQKLLTSVLVSFLYVLVFTSGSFMSFIVLVLSTGLLVCYFLYEHFKLTYIVIALLVVVGAAGLLINSGHPSLNRYKQRIFLSFDNVENDQYNYSSNRVGPLVAGFSVAKDNWLWGVGTSDTEKAMEASYIEHGLDQLIHLNTHNQYLDFLITFGIFGLALYLLTLLYPLYISIKYKYYLYTFFLILILISGITENILASNKGILLYALFNSIFASQFLYGKTSNAENT</sequence>
<dbReference type="InterPro" id="IPR007016">
    <property type="entry name" value="O-antigen_ligase-rel_domated"/>
</dbReference>
<evidence type="ECO:0000256" key="5">
    <source>
        <dbReference type="SAM" id="Phobius"/>
    </source>
</evidence>
<evidence type="ECO:0000256" key="4">
    <source>
        <dbReference type="ARBA" id="ARBA00023136"/>
    </source>
</evidence>
<feature type="domain" description="O-antigen ligase-related" evidence="6">
    <location>
        <begin position="197"/>
        <end position="348"/>
    </location>
</feature>
<dbReference type="EMBL" id="PJMU01000004">
    <property type="protein sequence ID" value="PKV62736.1"/>
    <property type="molecule type" value="Genomic_DNA"/>
</dbReference>
<dbReference type="PANTHER" id="PTHR37422">
    <property type="entry name" value="TEICHURONIC ACID BIOSYNTHESIS PROTEIN TUAE"/>
    <property type="match status" value="1"/>
</dbReference>
<evidence type="ECO:0000313" key="8">
    <source>
        <dbReference type="Proteomes" id="UP000233782"/>
    </source>
</evidence>
<keyword evidence="3 5" id="KW-1133">Transmembrane helix</keyword>
<keyword evidence="2 5" id="KW-0812">Transmembrane</keyword>
<protein>
    <submittedName>
        <fullName evidence="7">O-antigen ligase</fullName>
    </submittedName>
</protein>
<feature type="transmembrane region" description="Helical" evidence="5">
    <location>
        <begin position="153"/>
        <end position="179"/>
    </location>
</feature>
<comment type="subcellular location">
    <subcellularLocation>
        <location evidence="1">Membrane</location>
        <topology evidence="1">Multi-pass membrane protein</topology>
    </subcellularLocation>
</comment>
<evidence type="ECO:0000256" key="3">
    <source>
        <dbReference type="ARBA" id="ARBA00022989"/>
    </source>
</evidence>
<feature type="transmembrane region" description="Helical" evidence="5">
    <location>
        <begin position="335"/>
        <end position="356"/>
    </location>
</feature>
<feature type="transmembrane region" description="Helical" evidence="5">
    <location>
        <begin position="12"/>
        <end position="41"/>
    </location>
</feature>
<reference evidence="7 8" key="1">
    <citation type="submission" date="2017-12" db="EMBL/GenBank/DDBJ databases">
        <title>Genomic Encyclopedia of Type Strains, Phase III (KMG-III): the genomes of soil and plant-associated and newly described type strains.</title>
        <authorList>
            <person name="Whitman W."/>
        </authorList>
    </citation>
    <scope>NUCLEOTIDE SEQUENCE [LARGE SCALE GENOMIC DNA]</scope>
    <source>
        <strain evidence="7 8">LP43</strain>
    </source>
</reference>
<evidence type="ECO:0000256" key="2">
    <source>
        <dbReference type="ARBA" id="ARBA00022692"/>
    </source>
</evidence>
<comment type="caution">
    <text evidence="7">The sequence shown here is derived from an EMBL/GenBank/DDBJ whole genome shotgun (WGS) entry which is preliminary data.</text>
</comment>
<evidence type="ECO:0000256" key="1">
    <source>
        <dbReference type="ARBA" id="ARBA00004141"/>
    </source>
</evidence>
<dbReference type="Proteomes" id="UP000233782">
    <property type="component" value="Unassembled WGS sequence"/>
</dbReference>
<feature type="transmembrane region" description="Helical" evidence="5">
    <location>
        <begin position="233"/>
        <end position="251"/>
    </location>
</feature>
<feature type="transmembrane region" description="Helical" evidence="5">
    <location>
        <begin position="57"/>
        <end position="74"/>
    </location>
</feature>
<organism evidence="7 8">
    <name type="scientific">Pontibacter ramchanderi</name>
    <dbReference type="NCBI Taxonomy" id="1179743"/>
    <lineage>
        <taxon>Bacteria</taxon>
        <taxon>Pseudomonadati</taxon>
        <taxon>Bacteroidota</taxon>
        <taxon>Cytophagia</taxon>
        <taxon>Cytophagales</taxon>
        <taxon>Hymenobacteraceae</taxon>
        <taxon>Pontibacter</taxon>
    </lineage>
</organism>
<accession>A0A2N3U7L6</accession>
<dbReference type="InterPro" id="IPR051533">
    <property type="entry name" value="WaaL-like"/>
</dbReference>
<dbReference type="GO" id="GO:0016020">
    <property type="term" value="C:membrane"/>
    <property type="evidence" value="ECO:0007669"/>
    <property type="project" value="UniProtKB-SubCell"/>
</dbReference>